<feature type="transmembrane region" description="Helical" evidence="6">
    <location>
        <begin position="21"/>
        <end position="44"/>
    </location>
</feature>
<dbReference type="NCBIfam" id="TIGR02872">
    <property type="entry name" value="spore_ytvI"/>
    <property type="match status" value="1"/>
</dbReference>
<proteinExistence type="inferred from homology"/>
<dbReference type="PANTHER" id="PTHR21716">
    <property type="entry name" value="TRANSMEMBRANE PROTEIN"/>
    <property type="match status" value="1"/>
</dbReference>
<feature type="transmembrane region" description="Helical" evidence="6">
    <location>
        <begin position="334"/>
        <end position="356"/>
    </location>
</feature>
<keyword evidence="3 6" id="KW-0812">Transmembrane</keyword>
<evidence type="ECO:0000313" key="8">
    <source>
        <dbReference type="Proteomes" id="UP001597452"/>
    </source>
</evidence>
<evidence type="ECO:0000256" key="4">
    <source>
        <dbReference type="ARBA" id="ARBA00022989"/>
    </source>
</evidence>
<feature type="transmembrane region" description="Helical" evidence="6">
    <location>
        <begin position="191"/>
        <end position="212"/>
    </location>
</feature>
<feature type="transmembrane region" description="Helical" evidence="6">
    <location>
        <begin position="268"/>
        <end position="297"/>
    </location>
</feature>
<dbReference type="EMBL" id="JBHUMZ010000048">
    <property type="protein sequence ID" value="MFD2639868.1"/>
    <property type="molecule type" value="Genomic_DNA"/>
</dbReference>
<comment type="similarity">
    <text evidence="2">Belongs to the autoinducer-2 exporter (AI-2E) (TC 2.A.86) family.</text>
</comment>
<organism evidence="7 8">
    <name type="scientific">Piscibacillus salipiscarius</name>
    <dbReference type="NCBI Taxonomy" id="299480"/>
    <lineage>
        <taxon>Bacteria</taxon>
        <taxon>Bacillati</taxon>
        <taxon>Bacillota</taxon>
        <taxon>Bacilli</taxon>
        <taxon>Bacillales</taxon>
        <taxon>Bacillaceae</taxon>
        <taxon>Piscibacillus</taxon>
    </lineage>
</organism>
<keyword evidence="5 6" id="KW-0472">Membrane</keyword>
<evidence type="ECO:0000256" key="2">
    <source>
        <dbReference type="ARBA" id="ARBA00009773"/>
    </source>
</evidence>
<feature type="transmembrane region" description="Helical" evidence="6">
    <location>
        <begin position="79"/>
        <end position="99"/>
    </location>
</feature>
<keyword evidence="4 6" id="KW-1133">Transmembrane helix</keyword>
<dbReference type="Pfam" id="PF01594">
    <property type="entry name" value="AI-2E_transport"/>
    <property type="match status" value="1"/>
</dbReference>
<keyword evidence="8" id="KW-1185">Reference proteome</keyword>
<evidence type="ECO:0000256" key="6">
    <source>
        <dbReference type="SAM" id="Phobius"/>
    </source>
</evidence>
<evidence type="ECO:0000256" key="1">
    <source>
        <dbReference type="ARBA" id="ARBA00004141"/>
    </source>
</evidence>
<feature type="transmembrane region" description="Helical" evidence="6">
    <location>
        <begin position="50"/>
        <end position="67"/>
    </location>
</feature>
<name>A0ABW5QDC4_9BACI</name>
<protein>
    <submittedName>
        <fullName evidence="7">Sporulation integral membrane protein YtvI</fullName>
    </submittedName>
</protein>
<accession>A0ABW5QDC4</accession>
<gene>
    <name evidence="7" type="primary">ytvI</name>
    <name evidence="7" type="ORF">ACFSW4_13450</name>
</gene>
<dbReference type="PANTHER" id="PTHR21716:SF68">
    <property type="entry name" value="TRANSPORT PROTEIN YTVI-RELATED"/>
    <property type="match status" value="1"/>
</dbReference>
<evidence type="ECO:0000256" key="3">
    <source>
        <dbReference type="ARBA" id="ARBA00022692"/>
    </source>
</evidence>
<evidence type="ECO:0000313" key="7">
    <source>
        <dbReference type="EMBL" id="MFD2639868.1"/>
    </source>
</evidence>
<reference evidence="8" key="1">
    <citation type="journal article" date="2019" name="Int. J. Syst. Evol. Microbiol.">
        <title>The Global Catalogue of Microorganisms (GCM) 10K type strain sequencing project: providing services to taxonomists for standard genome sequencing and annotation.</title>
        <authorList>
            <consortium name="The Broad Institute Genomics Platform"/>
            <consortium name="The Broad Institute Genome Sequencing Center for Infectious Disease"/>
            <person name="Wu L."/>
            <person name="Ma J."/>
        </authorList>
    </citation>
    <scope>NUCLEOTIDE SEQUENCE [LARGE SCALE GENOMIC DNA]</scope>
    <source>
        <strain evidence="8">TISTR 1571</strain>
    </source>
</reference>
<sequence>MLASLTLLSRWTSERNSMMTINYLNFIKLMIWLCIIGLIIYMVFHHLFPFALSLIIAVMINPIVQLLQDKLNLHRKLAVLSVLVLILFSFITIITFSLIELVHLFQYLTQIMPHSIEETFKAIQLWSERIIDRSYDLMSSFMNSIQPQSQALLKELMNDMVNSVKDYSQHVLVSFFQNTINTLTNLLKGSYFVLFILIGTFFISSDGPKWLTELNEKLPGKMTNYIHTIKESFVSLIKKYALAQLIIVFITGVIVYFGLLIFDVKHALAIASVAIFLDLIPFIGISALFTPWILYLFFTNHYTLTVQLSILFILLILIRNIIEPKLIGSSIGIHPLFLIMILFVFMKLFGFFGILIGPMVAVSIKALSQAGAFTSLKNYLFDG</sequence>
<dbReference type="InterPro" id="IPR002549">
    <property type="entry name" value="AI-2E-like"/>
</dbReference>
<evidence type="ECO:0000256" key="5">
    <source>
        <dbReference type="ARBA" id="ARBA00023136"/>
    </source>
</evidence>
<comment type="caution">
    <text evidence="7">The sequence shown here is derived from an EMBL/GenBank/DDBJ whole genome shotgun (WGS) entry which is preliminary data.</text>
</comment>
<feature type="transmembrane region" description="Helical" evidence="6">
    <location>
        <begin position="304"/>
        <end position="322"/>
    </location>
</feature>
<feature type="transmembrane region" description="Helical" evidence="6">
    <location>
        <begin position="240"/>
        <end position="262"/>
    </location>
</feature>
<comment type="subcellular location">
    <subcellularLocation>
        <location evidence="1">Membrane</location>
        <topology evidence="1">Multi-pass membrane protein</topology>
    </subcellularLocation>
</comment>
<dbReference type="Proteomes" id="UP001597452">
    <property type="component" value="Unassembled WGS sequence"/>
</dbReference>
<dbReference type="InterPro" id="IPR014227">
    <property type="entry name" value="YtvI-like"/>
</dbReference>